<dbReference type="Proteomes" id="UP000830835">
    <property type="component" value="Unassembled WGS sequence"/>
</dbReference>
<proteinExistence type="predicted"/>
<dbReference type="RefSeq" id="WP_244349907.1">
    <property type="nucleotide sequence ID" value="NZ_JAFIRA010000013.1"/>
</dbReference>
<feature type="compositionally biased region" description="Basic and acidic residues" evidence="1">
    <location>
        <begin position="219"/>
        <end position="229"/>
    </location>
</feature>
<protein>
    <submittedName>
        <fullName evidence="2">Uncharacterized protein</fullName>
    </submittedName>
</protein>
<gene>
    <name evidence="2" type="ORF">JX360_06885</name>
</gene>
<dbReference type="EMBL" id="JAFIRA010000013">
    <property type="protein sequence ID" value="MCJ2542632.1"/>
    <property type="molecule type" value="Genomic_DNA"/>
</dbReference>
<evidence type="ECO:0000313" key="3">
    <source>
        <dbReference type="Proteomes" id="UP000830835"/>
    </source>
</evidence>
<organism evidence="2 3">
    <name type="scientific">Thermostichus vulcanus str. 'Rupite'</name>
    <dbReference type="NCBI Taxonomy" id="2813851"/>
    <lineage>
        <taxon>Bacteria</taxon>
        <taxon>Bacillati</taxon>
        <taxon>Cyanobacteriota</taxon>
        <taxon>Cyanophyceae</taxon>
        <taxon>Thermostichales</taxon>
        <taxon>Thermostichaceae</taxon>
        <taxon>Thermostichus</taxon>
    </lineage>
</organism>
<accession>A0ABT0CA13</accession>
<sequence>MLHSSPQVHLPDIVARLAASLGGHLQVQARVSGHRLLVRIDGDPLPEPDPLLERLTPTLEAIAAAYGQRWVEIFAFPATEGIPEWHRQWEGQVQLNPEGPLYRAKQGDVEAIHYLLNYLLRKEGIQARVHLNRKLGLLQINLQAVESPDPAWAKDFMRRILARLELPFLHQLRLSGQKLGSFLPTWSQEFDLKQTSFWQAPPVRARVPWVEDPAGLDPDSEKDSEKDTEPQPTDAPRPDRKAEPEPLSEPVEGLGSTPQTHTDPPPPSPLD</sequence>
<name>A0ABT0CA13_THEVL</name>
<comment type="caution">
    <text evidence="2">The sequence shown here is derived from an EMBL/GenBank/DDBJ whole genome shotgun (WGS) entry which is preliminary data.</text>
</comment>
<evidence type="ECO:0000313" key="2">
    <source>
        <dbReference type="EMBL" id="MCJ2542632.1"/>
    </source>
</evidence>
<reference evidence="2" key="1">
    <citation type="submission" date="2021-02" db="EMBL/GenBank/DDBJ databases">
        <title>The CRISPR/cas machinery reduction and long-range gene transfer in the hot spring cyanobacterium Synechococcus.</title>
        <authorList>
            <person name="Dvorak P."/>
            <person name="Jahodarova E."/>
            <person name="Hasler P."/>
            <person name="Poulickova A."/>
        </authorList>
    </citation>
    <scope>NUCLEOTIDE SEQUENCE</scope>
    <source>
        <strain evidence="2">Rupite</strain>
    </source>
</reference>
<keyword evidence="3" id="KW-1185">Reference proteome</keyword>
<evidence type="ECO:0000256" key="1">
    <source>
        <dbReference type="SAM" id="MobiDB-lite"/>
    </source>
</evidence>
<feature type="region of interest" description="Disordered" evidence="1">
    <location>
        <begin position="208"/>
        <end position="271"/>
    </location>
</feature>